<accession>A0AAV0CR87</accession>
<evidence type="ECO:0000313" key="8">
    <source>
        <dbReference type="Proteomes" id="UP001152523"/>
    </source>
</evidence>
<keyword evidence="6" id="KW-0378">Hydrolase</keyword>
<reference evidence="7" key="1">
    <citation type="submission" date="2022-07" db="EMBL/GenBank/DDBJ databases">
        <authorList>
            <person name="Macas J."/>
            <person name="Novak P."/>
            <person name="Neumann P."/>
        </authorList>
    </citation>
    <scope>NUCLEOTIDE SEQUENCE</scope>
</reference>
<proteinExistence type="inferred from homology"/>
<comment type="similarity">
    <text evidence="3 6">Belongs to the pectinacetylesterase family.</text>
</comment>
<dbReference type="Proteomes" id="UP001152523">
    <property type="component" value="Unassembled WGS sequence"/>
</dbReference>
<evidence type="ECO:0000256" key="4">
    <source>
        <dbReference type="ARBA" id="ARBA00022512"/>
    </source>
</evidence>
<dbReference type="EMBL" id="CAMAPF010000033">
    <property type="protein sequence ID" value="CAH9079415.1"/>
    <property type="molecule type" value="Genomic_DNA"/>
</dbReference>
<protein>
    <recommendedName>
        <fullName evidence="6">Pectin acetylesterase</fullName>
        <ecNumber evidence="6">3.1.1.-</ecNumber>
    </recommendedName>
</protein>
<evidence type="ECO:0000256" key="3">
    <source>
        <dbReference type="ARBA" id="ARBA00005784"/>
    </source>
</evidence>
<dbReference type="Pfam" id="PF03283">
    <property type="entry name" value="PAE"/>
    <property type="match status" value="1"/>
</dbReference>
<keyword evidence="4 6" id="KW-0134">Cell wall</keyword>
<sequence length="148" mass="16700">MSAFDTVQITWTFPRDNSITPCLTSHNCSNEIIKTLQDLRLEFLSVLPKQKGTISSRGILITSPKLHEQLSNDAWNSDMVVDGSNETISKLFGDWYFDRRSVQVVDKYPCPYNCSSNLVQNDNNGDDKGRSSSMFNYGLSVLILLLNL</sequence>
<dbReference type="PANTHER" id="PTHR21562:SF93">
    <property type="entry name" value="PECTIN ACETYLESTERASE 8"/>
    <property type="match status" value="1"/>
</dbReference>
<evidence type="ECO:0000313" key="7">
    <source>
        <dbReference type="EMBL" id="CAH9079415.1"/>
    </source>
</evidence>
<organism evidence="7 8">
    <name type="scientific">Cuscuta epithymum</name>
    <dbReference type="NCBI Taxonomy" id="186058"/>
    <lineage>
        <taxon>Eukaryota</taxon>
        <taxon>Viridiplantae</taxon>
        <taxon>Streptophyta</taxon>
        <taxon>Embryophyta</taxon>
        <taxon>Tracheophyta</taxon>
        <taxon>Spermatophyta</taxon>
        <taxon>Magnoliopsida</taxon>
        <taxon>eudicotyledons</taxon>
        <taxon>Gunneridae</taxon>
        <taxon>Pentapetalae</taxon>
        <taxon>asterids</taxon>
        <taxon>lamiids</taxon>
        <taxon>Solanales</taxon>
        <taxon>Convolvulaceae</taxon>
        <taxon>Cuscuteae</taxon>
        <taxon>Cuscuta</taxon>
        <taxon>Cuscuta subgen. Cuscuta</taxon>
    </lineage>
</organism>
<evidence type="ECO:0000256" key="1">
    <source>
        <dbReference type="ARBA" id="ARBA00003534"/>
    </source>
</evidence>
<dbReference type="InterPro" id="IPR004963">
    <property type="entry name" value="PAE/NOTUM"/>
</dbReference>
<name>A0AAV0CR87_9ASTE</name>
<evidence type="ECO:0000256" key="2">
    <source>
        <dbReference type="ARBA" id="ARBA00004191"/>
    </source>
</evidence>
<dbReference type="EC" id="3.1.1.-" evidence="6"/>
<comment type="function">
    <text evidence="1 6">Hydrolyzes acetyl esters in homogalacturonan regions of pectin. In type I primary cell wall, galacturonic acid residues of pectin can be acetylated at the O-2 and O-3 positions. Decreasing the degree of acetylation of pectin gels in vitro alters their physical properties.</text>
</comment>
<comment type="caution">
    <text evidence="7">The sequence shown here is derived from an EMBL/GenBank/DDBJ whole genome shotgun (WGS) entry which is preliminary data.</text>
</comment>
<dbReference type="GO" id="GO:0009505">
    <property type="term" value="C:plant-type cell wall"/>
    <property type="evidence" value="ECO:0007669"/>
    <property type="project" value="TreeGrafter"/>
</dbReference>
<feature type="non-terminal residue" evidence="7">
    <location>
        <position position="148"/>
    </location>
</feature>
<comment type="subcellular location">
    <subcellularLocation>
        <location evidence="2 6">Secreted</location>
        <location evidence="2 6">Cell wall</location>
    </subcellularLocation>
</comment>
<dbReference type="PANTHER" id="PTHR21562">
    <property type="entry name" value="NOTUM-RELATED"/>
    <property type="match status" value="1"/>
</dbReference>
<evidence type="ECO:0000256" key="5">
    <source>
        <dbReference type="ARBA" id="ARBA00023316"/>
    </source>
</evidence>
<dbReference type="GO" id="GO:0071555">
    <property type="term" value="P:cell wall organization"/>
    <property type="evidence" value="ECO:0007669"/>
    <property type="project" value="UniProtKB-KW"/>
</dbReference>
<dbReference type="AlphaFoldDB" id="A0AAV0CR87"/>
<keyword evidence="6" id="KW-0964">Secreted</keyword>
<gene>
    <name evidence="7" type="ORF">CEPIT_LOCUS6916</name>
</gene>
<dbReference type="GO" id="GO:0052793">
    <property type="term" value="F:pectin acetylesterase activity"/>
    <property type="evidence" value="ECO:0007669"/>
    <property type="project" value="TreeGrafter"/>
</dbReference>
<keyword evidence="5 6" id="KW-0961">Cell wall biogenesis/degradation</keyword>
<keyword evidence="8" id="KW-1185">Reference proteome</keyword>
<evidence type="ECO:0000256" key="6">
    <source>
        <dbReference type="RuleBase" id="RU363114"/>
    </source>
</evidence>